<dbReference type="PROSITE" id="PS50005">
    <property type="entry name" value="TPR"/>
    <property type="match status" value="1"/>
</dbReference>
<evidence type="ECO:0000256" key="4">
    <source>
        <dbReference type="SAM" id="SignalP"/>
    </source>
</evidence>
<dbReference type="Proteomes" id="UP000316476">
    <property type="component" value="Unassembled WGS sequence"/>
</dbReference>
<accession>A0A5C6FVR3</accession>
<feature type="signal peptide" evidence="4">
    <location>
        <begin position="1"/>
        <end position="19"/>
    </location>
</feature>
<dbReference type="InterPro" id="IPR051722">
    <property type="entry name" value="Endocytosis_PI4K-reg_protein"/>
</dbReference>
<comment type="function">
    <text evidence="1">Involved in endocytosis.</text>
</comment>
<comment type="similarity">
    <text evidence="2">Belongs to the YPP1 family.</text>
</comment>
<evidence type="ECO:0000256" key="1">
    <source>
        <dbReference type="ARBA" id="ARBA00002550"/>
    </source>
</evidence>
<dbReference type="Pfam" id="PF14559">
    <property type="entry name" value="TPR_19"/>
    <property type="match status" value="1"/>
</dbReference>
<dbReference type="Gene3D" id="1.25.40.10">
    <property type="entry name" value="Tetratricopeptide repeat domain"/>
    <property type="match status" value="2"/>
</dbReference>
<name>A0A5C6FVR3_9PLAN</name>
<evidence type="ECO:0000313" key="5">
    <source>
        <dbReference type="EMBL" id="TWU67202.1"/>
    </source>
</evidence>
<reference evidence="5 6" key="1">
    <citation type="submission" date="2019-02" db="EMBL/GenBank/DDBJ databases">
        <title>Deep-cultivation of Planctomycetes and their phenomic and genomic characterization uncovers novel biology.</title>
        <authorList>
            <person name="Wiegand S."/>
            <person name="Jogler M."/>
            <person name="Boedeker C."/>
            <person name="Pinto D."/>
            <person name="Vollmers J."/>
            <person name="Rivas-Marin E."/>
            <person name="Kohn T."/>
            <person name="Peeters S.H."/>
            <person name="Heuer A."/>
            <person name="Rast P."/>
            <person name="Oberbeckmann S."/>
            <person name="Bunk B."/>
            <person name="Jeske O."/>
            <person name="Meyerdierks A."/>
            <person name="Storesund J.E."/>
            <person name="Kallscheuer N."/>
            <person name="Luecker S."/>
            <person name="Lage O.M."/>
            <person name="Pohl T."/>
            <person name="Merkel B.J."/>
            <person name="Hornburger P."/>
            <person name="Mueller R.-W."/>
            <person name="Bruemmer F."/>
            <person name="Labrenz M."/>
            <person name="Spormann A.M."/>
            <person name="Op Den Camp H."/>
            <person name="Overmann J."/>
            <person name="Amann R."/>
            <person name="Jetten M.S.M."/>
            <person name="Mascher T."/>
            <person name="Medema M.H."/>
            <person name="Devos D.P."/>
            <person name="Kaster A.-K."/>
            <person name="Ovreas L."/>
            <person name="Rohde M."/>
            <person name="Galperin M.Y."/>
            <person name="Jogler C."/>
        </authorList>
    </citation>
    <scope>NUCLEOTIDE SEQUENCE [LARGE SCALE GENOMIC DNA]</scope>
    <source>
        <strain evidence="5 6">V7</strain>
    </source>
</reference>
<evidence type="ECO:0000313" key="6">
    <source>
        <dbReference type="Proteomes" id="UP000316476"/>
    </source>
</evidence>
<sequence precursor="true">MKLFAIVCMLLLVSPALHGQEPADSTQATTQQTPHPAQPLLDKALAAFKESDATAAMELFQSAYNQHPDLPPGEVMFARLAYATGNRSSGRTALERAAENHGSDPEVWNMLAELAIGEGRIAEAEVLFEKALELSENYDRNETRKNKLTATAHAGLATIYERRQKWAAAKPHLRAWIELDQRNEAAWNRLAAAHFQLEDYEFAKQTLQNLSTFSKSGVVPEVAMGRMYQADGKHELAKKAMLNAKQARQDDAQTQIAVGLWAMAAGEQQLMQQCVNRAKDLVPDSPAVNAMLGTVKRFEGDSVGAEKIFAELHQQNPASFDATNGLVLSLLSQDTPEKHQLALRHAEVLLKSNSNTKTQKGRAAVATYAWALFRIGKTKEAEQVIRKAILGGEFSPEVGYFAAAIFESVGELDAAKQFAQAALNSSVAFPEEADARALLTRLSK</sequence>
<evidence type="ECO:0000256" key="3">
    <source>
        <dbReference type="PROSITE-ProRule" id="PRU00339"/>
    </source>
</evidence>
<dbReference type="SMART" id="SM00028">
    <property type="entry name" value="TPR"/>
    <property type="match status" value="4"/>
</dbReference>
<dbReference type="InterPro" id="IPR011990">
    <property type="entry name" value="TPR-like_helical_dom_sf"/>
</dbReference>
<feature type="repeat" description="TPR" evidence="3">
    <location>
        <begin position="105"/>
        <end position="138"/>
    </location>
</feature>
<keyword evidence="3" id="KW-0802">TPR repeat</keyword>
<protein>
    <submittedName>
        <fullName evidence="5">Tetratricopeptide repeat protein</fullName>
    </submittedName>
</protein>
<proteinExistence type="inferred from homology"/>
<dbReference type="RefSeq" id="WP_197137228.1">
    <property type="nucleotide sequence ID" value="NZ_SJPZ01000001.1"/>
</dbReference>
<dbReference type="SUPFAM" id="SSF48452">
    <property type="entry name" value="TPR-like"/>
    <property type="match status" value="2"/>
</dbReference>
<dbReference type="EMBL" id="SJPZ01000001">
    <property type="protein sequence ID" value="TWU67202.1"/>
    <property type="molecule type" value="Genomic_DNA"/>
</dbReference>
<keyword evidence="4" id="KW-0732">Signal</keyword>
<dbReference type="AlphaFoldDB" id="A0A5C6FVR3"/>
<dbReference type="PANTHER" id="PTHR23083">
    <property type="entry name" value="TETRATRICOPEPTIDE REPEAT PROTEIN, TPR"/>
    <property type="match status" value="1"/>
</dbReference>
<organism evidence="5 6">
    <name type="scientific">Crateriforma conspicua</name>
    <dbReference type="NCBI Taxonomy" id="2527996"/>
    <lineage>
        <taxon>Bacteria</taxon>
        <taxon>Pseudomonadati</taxon>
        <taxon>Planctomycetota</taxon>
        <taxon>Planctomycetia</taxon>
        <taxon>Planctomycetales</taxon>
        <taxon>Planctomycetaceae</taxon>
        <taxon>Crateriforma</taxon>
    </lineage>
</organism>
<comment type="caution">
    <text evidence="5">The sequence shown here is derived from an EMBL/GenBank/DDBJ whole genome shotgun (WGS) entry which is preliminary data.</text>
</comment>
<dbReference type="InterPro" id="IPR019734">
    <property type="entry name" value="TPR_rpt"/>
</dbReference>
<gene>
    <name evidence="5" type="ORF">V7x_27750</name>
</gene>
<feature type="chain" id="PRO_5023018882" evidence="4">
    <location>
        <begin position="20"/>
        <end position="444"/>
    </location>
</feature>
<evidence type="ECO:0000256" key="2">
    <source>
        <dbReference type="ARBA" id="ARBA00038251"/>
    </source>
</evidence>
<dbReference type="PANTHER" id="PTHR23083:SF464">
    <property type="entry name" value="TETRATRICOPEPTIDE REPEAT DOMAIN 7, ISOFORM A"/>
    <property type="match status" value="1"/>
</dbReference>